<evidence type="ECO:0000259" key="1">
    <source>
        <dbReference type="SMART" id="SM00318"/>
    </source>
</evidence>
<evidence type="ECO:0000313" key="3">
    <source>
        <dbReference type="Proteomes" id="UP000287447"/>
    </source>
</evidence>
<dbReference type="InterPro" id="IPR016071">
    <property type="entry name" value="Staphylococal_nuclease_OB-fold"/>
</dbReference>
<reference evidence="3" key="1">
    <citation type="submission" date="2019-01" db="EMBL/GenBank/DDBJ databases">
        <title>Gri0909 isolated from a small marine red alga.</title>
        <authorList>
            <person name="Kim J."/>
            <person name="Jeong S.E."/>
            <person name="Jeon C.O."/>
        </authorList>
    </citation>
    <scope>NUCLEOTIDE SEQUENCE [LARGE SCALE GENOMIC DNA]</scope>
    <source>
        <strain evidence="3">Gri0909</strain>
    </source>
</reference>
<gene>
    <name evidence="2" type="ORF">EOI86_01280</name>
</gene>
<dbReference type="OrthoDB" id="9805504at2"/>
<proteinExistence type="predicted"/>
<protein>
    <submittedName>
        <fullName evidence="2">Thermonuclease family protein</fullName>
    </submittedName>
</protein>
<organism evidence="2 3">
    <name type="scientific">Hwanghaeella grinnelliae</name>
    <dbReference type="NCBI Taxonomy" id="2500179"/>
    <lineage>
        <taxon>Bacteria</taxon>
        <taxon>Pseudomonadati</taxon>
        <taxon>Pseudomonadota</taxon>
        <taxon>Alphaproteobacteria</taxon>
        <taxon>Rhodospirillales</taxon>
        <taxon>Rhodospirillaceae</taxon>
        <taxon>Hwanghaeella</taxon>
    </lineage>
</organism>
<dbReference type="RefSeq" id="WP_127763340.1">
    <property type="nucleotide sequence ID" value="NZ_SADE01000001.1"/>
</dbReference>
<accession>A0A3S3UQ69</accession>
<dbReference type="AlphaFoldDB" id="A0A3S3UQ69"/>
<name>A0A3S3UQ69_9PROT</name>
<dbReference type="Proteomes" id="UP000287447">
    <property type="component" value="Unassembled WGS sequence"/>
</dbReference>
<keyword evidence="3" id="KW-1185">Reference proteome</keyword>
<dbReference type="Gene3D" id="2.40.50.90">
    <property type="match status" value="1"/>
</dbReference>
<dbReference type="EMBL" id="SADE01000001">
    <property type="protein sequence ID" value="RVU37967.1"/>
    <property type="molecule type" value="Genomic_DNA"/>
</dbReference>
<dbReference type="SMART" id="SM00318">
    <property type="entry name" value="SNc"/>
    <property type="match status" value="1"/>
</dbReference>
<dbReference type="SUPFAM" id="SSF50199">
    <property type="entry name" value="Staphylococcal nuclease"/>
    <property type="match status" value="1"/>
</dbReference>
<evidence type="ECO:0000313" key="2">
    <source>
        <dbReference type="EMBL" id="RVU37967.1"/>
    </source>
</evidence>
<dbReference type="InterPro" id="IPR035437">
    <property type="entry name" value="SNase_OB-fold_sf"/>
</dbReference>
<comment type="caution">
    <text evidence="2">The sequence shown here is derived from an EMBL/GenBank/DDBJ whole genome shotgun (WGS) entry which is preliminary data.</text>
</comment>
<sequence length="174" mass="18868">MRFWPHSAAERPNDLGWLAGICLLLSVFASFPAVATGTLDKSFSPRTVQIKVTQVRSGDEFTSGRFKVRLYGIASPDFGTPLGSDAVGFLNRLIWNQQISCRLTGQGFKDAEVGTCRIGGKDIAEALVREGLALPCHRLGGRLYERAAQRAKDTGIADQFDLPAYCGSPQGSEM</sequence>
<feature type="domain" description="TNase-like" evidence="1">
    <location>
        <begin position="46"/>
        <end position="153"/>
    </location>
</feature>